<evidence type="ECO:0000313" key="2">
    <source>
        <dbReference type="Proteomes" id="UP000824633"/>
    </source>
</evidence>
<dbReference type="Gene3D" id="2.60.40.1500">
    <property type="entry name" value="Glycosyl hydrolase domain, family 39"/>
    <property type="match status" value="1"/>
</dbReference>
<evidence type="ECO:0000313" key="1">
    <source>
        <dbReference type="EMBL" id="BCZ45532.1"/>
    </source>
</evidence>
<dbReference type="Proteomes" id="UP000824633">
    <property type="component" value="Chromosome"/>
</dbReference>
<keyword evidence="2" id="KW-1185">Reference proteome</keyword>
<name>A0ABM7T0W1_9CLOT</name>
<protein>
    <submittedName>
        <fullName evidence="1">Uncharacterized protein</fullName>
    </submittedName>
</protein>
<gene>
    <name evidence="1" type="ORF">psyc5s11_15990</name>
</gene>
<proteinExistence type="predicted"/>
<reference evidence="2" key="1">
    <citation type="submission" date="2021-07" db="EMBL/GenBank/DDBJ databases">
        <title>Complete genome sequencing of a Clostridium isolate.</title>
        <authorList>
            <person name="Ueki A."/>
            <person name="Tonouchi A."/>
        </authorList>
    </citation>
    <scope>NUCLEOTIDE SEQUENCE [LARGE SCALE GENOMIC DNA]</scope>
    <source>
        <strain evidence="2">C5S11</strain>
    </source>
</reference>
<organism evidence="1 2">
    <name type="scientific">Clostridium gelidum</name>
    <dbReference type="NCBI Taxonomy" id="704125"/>
    <lineage>
        <taxon>Bacteria</taxon>
        <taxon>Bacillati</taxon>
        <taxon>Bacillota</taxon>
        <taxon>Clostridia</taxon>
        <taxon>Eubacteriales</taxon>
        <taxon>Clostridiaceae</taxon>
        <taxon>Clostridium</taxon>
    </lineage>
</organism>
<accession>A0ABM7T0W1</accession>
<sequence>MNSTYNIKKEEIDYLKQICVPKQTVFYVESIDELRIESCLSPHEVNFYEVTFEYS</sequence>
<dbReference type="EMBL" id="AP024849">
    <property type="protein sequence ID" value="BCZ45532.1"/>
    <property type="molecule type" value="Genomic_DNA"/>
</dbReference>